<evidence type="ECO:0000313" key="2">
    <source>
        <dbReference type="Proteomes" id="UP001239111"/>
    </source>
</evidence>
<proteinExistence type="predicted"/>
<protein>
    <submittedName>
        <fullName evidence="1">Uncharacterized protein</fullName>
    </submittedName>
</protein>
<sequence>MILGRLTSAILGHVASAITGSDNEQADPTSGHGRFGDSGGIRQKDPYQVNSMSQGDQEHHKFIQEQPGYLEAKKLSLLGALKYKPKTNSEELLSSAIKENEELVRQQLGILETKKLALLGALNYQPSETDSGEGADEPDTTEDLPSQPQVKSTGDKEKLTADSSKNDPESHRAQRSPLGATEGHLAQRSPPGATEGHLAQRSPSGATERHLAHRGITPSIDRIIQPSRPPSSGPDDTAADHERRLDFSFTQSSRELVQHFYLAEAESSISHP</sequence>
<organism evidence="1 2">
    <name type="scientific">Eretmocerus hayati</name>
    <dbReference type="NCBI Taxonomy" id="131215"/>
    <lineage>
        <taxon>Eukaryota</taxon>
        <taxon>Metazoa</taxon>
        <taxon>Ecdysozoa</taxon>
        <taxon>Arthropoda</taxon>
        <taxon>Hexapoda</taxon>
        <taxon>Insecta</taxon>
        <taxon>Pterygota</taxon>
        <taxon>Neoptera</taxon>
        <taxon>Endopterygota</taxon>
        <taxon>Hymenoptera</taxon>
        <taxon>Apocrita</taxon>
        <taxon>Proctotrupomorpha</taxon>
        <taxon>Chalcidoidea</taxon>
        <taxon>Aphelinidae</taxon>
        <taxon>Aphelininae</taxon>
        <taxon>Eretmocerus</taxon>
    </lineage>
</organism>
<accession>A0ACC2N6I6</accession>
<evidence type="ECO:0000313" key="1">
    <source>
        <dbReference type="EMBL" id="KAJ8666788.1"/>
    </source>
</evidence>
<keyword evidence="2" id="KW-1185">Reference proteome</keyword>
<dbReference type="EMBL" id="CM056744">
    <property type="protein sequence ID" value="KAJ8666788.1"/>
    <property type="molecule type" value="Genomic_DNA"/>
</dbReference>
<name>A0ACC2N6I6_9HYME</name>
<comment type="caution">
    <text evidence="1">The sequence shown here is derived from an EMBL/GenBank/DDBJ whole genome shotgun (WGS) entry which is preliminary data.</text>
</comment>
<dbReference type="Proteomes" id="UP001239111">
    <property type="component" value="Chromosome 4"/>
</dbReference>
<gene>
    <name evidence="1" type="ORF">QAD02_008450</name>
</gene>
<reference evidence="1" key="1">
    <citation type="submission" date="2023-04" db="EMBL/GenBank/DDBJ databases">
        <title>A chromosome-level genome assembly of the parasitoid wasp Eretmocerus hayati.</title>
        <authorList>
            <person name="Zhong Y."/>
            <person name="Liu S."/>
            <person name="Liu Y."/>
        </authorList>
    </citation>
    <scope>NUCLEOTIDE SEQUENCE</scope>
    <source>
        <strain evidence="1">ZJU_SS_LIU_2023</strain>
    </source>
</reference>